<evidence type="ECO:0000256" key="1">
    <source>
        <dbReference type="SAM" id="MobiDB-lite"/>
    </source>
</evidence>
<comment type="caution">
    <text evidence="2">The sequence shown here is derived from an EMBL/GenBank/DDBJ whole genome shotgun (WGS) entry which is preliminary data.</text>
</comment>
<dbReference type="STRING" id="1210086.GCA_001613105_01358"/>
<name>A0A370IE15_9NOCA</name>
<gene>
    <name evidence="2" type="ORF">DFR76_102782</name>
</gene>
<keyword evidence="3" id="KW-1185">Reference proteome</keyword>
<accession>A0A370IE15</accession>
<evidence type="ECO:0000313" key="2">
    <source>
        <dbReference type="EMBL" id="RDI68381.1"/>
    </source>
</evidence>
<evidence type="ECO:0000313" key="3">
    <source>
        <dbReference type="Proteomes" id="UP000254869"/>
    </source>
</evidence>
<feature type="region of interest" description="Disordered" evidence="1">
    <location>
        <begin position="38"/>
        <end position="63"/>
    </location>
</feature>
<proteinExistence type="predicted"/>
<sequence length="97" mass="10684">MRDKNFRPVEHARIHTEDHETGSAAQVVFDYPGRVTRLSGNSPMPRHSMTVEPMEGSVRSSYPSKLDWTTNGRTVGSSNPGYAVPGIDVIVSLIDND</sequence>
<reference evidence="2 3" key="1">
    <citation type="submission" date="2018-07" db="EMBL/GenBank/DDBJ databases">
        <title>Genomic Encyclopedia of Type Strains, Phase IV (KMG-IV): sequencing the most valuable type-strain genomes for metagenomic binning, comparative biology and taxonomic classification.</title>
        <authorList>
            <person name="Goeker M."/>
        </authorList>
    </citation>
    <scope>NUCLEOTIDE SEQUENCE [LARGE SCALE GENOMIC DNA]</scope>
    <source>
        <strain evidence="2 3">DSM 44290</strain>
    </source>
</reference>
<dbReference type="EMBL" id="QQBC01000002">
    <property type="protein sequence ID" value="RDI68381.1"/>
    <property type="molecule type" value="Genomic_DNA"/>
</dbReference>
<feature type="region of interest" description="Disordered" evidence="1">
    <location>
        <begin position="1"/>
        <end position="21"/>
    </location>
</feature>
<organism evidence="2 3">
    <name type="scientific">Nocardia pseudobrasiliensis</name>
    <dbReference type="NCBI Taxonomy" id="45979"/>
    <lineage>
        <taxon>Bacteria</taxon>
        <taxon>Bacillati</taxon>
        <taxon>Actinomycetota</taxon>
        <taxon>Actinomycetes</taxon>
        <taxon>Mycobacteriales</taxon>
        <taxon>Nocardiaceae</taxon>
        <taxon>Nocardia</taxon>
    </lineage>
</organism>
<dbReference type="AlphaFoldDB" id="A0A370IE15"/>
<dbReference type="Proteomes" id="UP000254869">
    <property type="component" value="Unassembled WGS sequence"/>
</dbReference>
<protein>
    <submittedName>
        <fullName evidence="2">Uncharacterized protein</fullName>
    </submittedName>
</protein>